<comment type="caution">
    <text evidence="3">The sequence shown here is derived from an EMBL/GenBank/DDBJ whole genome shotgun (WGS) entry which is preliminary data.</text>
</comment>
<feature type="coiled-coil region" evidence="1">
    <location>
        <begin position="123"/>
        <end position="269"/>
    </location>
</feature>
<sequence length="288" mass="32070">MENATPAGRSRIPKVNFSARKLRRSVSVAEFPPPPLQTPSVGERSFAGQSSAGIGSVKVTKKDTFRKPLTDGNGLRSRTNSMVKLPISSTRDDAPGRKRPAAAPISNQTSKAKIPAWDTKALLKQAEENLAIAKGRVSELTAVTSDQEQQLVSLKVQKQSLEDELREKTDALNSTKIHLKESQEKVAELQAKYTELCRLSQDLTQNLECLRQKLDQKEQTVNILQGQVEELRLAYDAKVTSYAVAAATLSEREASLKFYKEECARLKEQVIAQDIKRQIMHNKIMELK</sequence>
<feature type="region of interest" description="Disordered" evidence="2">
    <location>
        <begin position="28"/>
        <end position="111"/>
    </location>
</feature>
<reference evidence="3" key="1">
    <citation type="submission" date="2013-04" db="EMBL/GenBank/DDBJ databases">
        <authorList>
            <person name="Qu J."/>
            <person name="Murali S.C."/>
            <person name="Bandaranaike D."/>
            <person name="Bellair M."/>
            <person name="Blankenburg K."/>
            <person name="Chao H."/>
            <person name="Dinh H."/>
            <person name="Doddapaneni H."/>
            <person name="Downs B."/>
            <person name="Dugan-Rocha S."/>
            <person name="Elkadiri S."/>
            <person name="Gnanaolivu R.D."/>
            <person name="Hernandez B."/>
            <person name="Javaid M."/>
            <person name="Jayaseelan J.C."/>
            <person name="Lee S."/>
            <person name="Li M."/>
            <person name="Ming W."/>
            <person name="Munidasa M."/>
            <person name="Muniz J."/>
            <person name="Nguyen L."/>
            <person name="Ongeri F."/>
            <person name="Osuji N."/>
            <person name="Pu L.-L."/>
            <person name="Puazo M."/>
            <person name="Qu C."/>
            <person name="Quiroz J."/>
            <person name="Raj R."/>
            <person name="Weissenberger G."/>
            <person name="Xin Y."/>
            <person name="Zou X."/>
            <person name="Han Y."/>
            <person name="Richards S."/>
            <person name="Worley K."/>
            <person name="Muzny D."/>
            <person name="Gibbs R."/>
        </authorList>
    </citation>
    <scope>NUCLEOTIDE SEQUENCE</scope>
    <source>
        <strain evidence="3">Sampled in the wild</strain>
    </source>
</reference>
<evidence type="ECO:0000313" key="4">
    <source>
        <dbReference type="Proteomes" id="UP000792457"/>
    </source>
</evidence>
<reference evidence="3" key="2">
    <citation type="submission" date="2017-10" db="EMBL/GenBank/DDBJ databases">
        <title>Ladona fulva Genome sequencing and assembly.</title>
        <authorList>
            <person name="Murali S."/>
            <person name="Richards S."/>
            <person name="Bandaranaike D."/>
            <person name="Bellair M."/>
            <person name="Blankenburg K."/>
            <person name="Chao H."/>
            <person name="Dinh H."/>
            <person name="Doddapaneni H."/>
            <person name="Dugan-Rocha S."/>
            <person name="Elkadiri S."/>
            <person name="Gnanaolivu R."/>
            <person name="Hernandez B."/>
            <person name="Skinner E."/>
            <person name="Javaid M."/>
            <person name="Lee S."/>
            <person name="Li M."/>
            <person name="Ming W."/>
            <person name="Munidasa M."/>
            <person name="Muniz J."/>
            <person name="Nguyen L."/>
            <person name="Hughes D."/>
            <person name="Osuji N."/>
            <person name="Pu L.-L."/>
            <person name="Puazo M."/>
            <person name="Qu C."/>
            <person name="Quiroz J."/>
            <person name="Raj R."/>
            <person name="Weissenberger G."/>
            <person name="Xin Y."/>
            <person name="Zou X."/>
            <person name="Han Y."/>
            <person name="Worley K."/>
            <person name="Muzny D."/>
            <person name="Gibbs R."/>
        </authorList>
    </citation>
    <scope>NUCLEOTIDE SEQUENCE</scope>
    <source>
        <strain evidence="3">Sampled in the wild</strain>
    </source>
</reference>
<dbReference type="Proteomes" id="UP000792457">
    <property type="component" value="Unassembled WGS sequence"/>
</dbReference>
<feature type="non-terminal residue" evidence="3">
    <location>
        <position position="1"/>
    </location>
</feature>
<gene>
    <name evidence="3" type="ORF">J437_LFUL007593</name>
</gene>
<keyword evidence="4" id="KW-1185">Reference proteome</keyword>
<dbReference type="AlphaFoldDB" id="A0A8K0P1E9"/>
<name>A0A8K0P1E9_LADFU</name>
<evidence type="ECO:0000256" key="1">
    <source>
        <dbReference type="SAM" id="Coils"/>
    </source>
</evidence>
<accession>A0A8K0P1E9</accession>
<proteinExistence type="predicted"/>
<dbReference type="SUPFAM" id="SSF57997">
    <property type="entry name" value="Tropomyosin"/>
    <property type="match status" value="1"/>
</dbReference>
<protein>
    <submittedName>
        <fullName evidence="3">Uncharacterized protein</fullName>
    </submittedName>
</protein>
<organism evidence="3 4">
    <name type="scientific">Ladona fulva</name>
    <name type="common">Scarce chaser dragonfly</name>
    <name type="synonym">Libellula fulva</name>
    <dbReference type="NCBI Taxonomy" id="123851"/>
    <lineage>
        <taxon>Eukaryota</taxon>
        <taxon>Metazoa</taxon>
        <taxon>Ecdysozoa</taxon>
        <taxon>Arthropoda</taxon>
        <taxon>Hexapoda</taxon>
        <taxon>Insecta</taxon>
        <taxon>Pterygota</taxon>
        <taxon>Palaeoptera</taxon>
        <taxon>Odonata</taxon>
        <taxon>Epiprocta</taxon>
        <taxon>Anisoptera</taxon>
        <taxon>Libelluloidea</taxon>
        <taxon>Libellulidae</taxon>
        <taxon>Ladona</taxon>
    </lineage>
</organism>
<keyword evidence="1" id="KW-0175">Coiled coil</keyword>
<feature type="compositionally biased region" description="Basic and acidic residues" evidence="2">
    <location>
        <begin position="60"/>
        <end position="69"/>
    </location>
</feature>
<dbReference type="EMBL" id="KZ308407">
    <property type="protein sequence ID" value="KAG8229038.1"/>
    <property type="molecule type" value="Genomic_DNA"/>
</dbReference>
<evidence type="ECO:0000256" key="2">
    <source>
        <dbReference type="SAM" id="MobiDB-lite"/>
    </source>
</evidence>
<evidence type="ECO:0000313" key="3">
    <source>
        <dbReference type="EMBL" id="KAG8229038.1"/>
    </source>
</evidence>